<evidence type="ECO:0000313" key="1">
    <source>
        <dbReference type="EMBL" id="KUM48834.1"/>
    </source>
</evidence>
<proteinExistence type="predicted"/>
<accession>A0A101M0T2</accession>
<dbReference type="EMBL" id="LKAM01000004">
    <property type="protein sequence ID" value="KUM48834.1"/>
    <property type="molecule type" value="Genomic_DNA"/>
</dbReference>
<comment type="caution">
    <text evidence="1">The sequence shown here is derived from an EMBL/GenBank/DDBJ whole genome shotgun (WGS) entry which is preliminary data.</text>
</comment>
<keyword evidence="1" id="KW-0496">Mitochondrion</keyword>
<geneLocation type="mitochondrion" evidence="1"/>
<reference evidence="1" key="1">
    <citation type="journal article" date="2015" name="Genome Biol. Evol.">
        <title>Organellar Genomes of White Spruce (Picea glauca): Assembly and Annotation.</title>
        <authorList>
            <person name="Jackman S.D."/>
            <person name="Warren R.L."/>
            <person name="Gibb E.A."/>
            <person name="Vandervalk B.P."/>
            <person name="Mohamadi H."/>
            <person name="Chu J."/>
            <person name="Raymond A."/>
            <person name="Pleasance S."/>
            <person name="Coope R."/>
            <person name="Wildung M.R."/>
            <person name="Ritland C.E."/>
            <person name="Bousquet J."/>
            <person name="Jones S.J."/>
            <person name="Bohlmann J."/>
            <person name="Birol I."/>
        </authorList>
    </citation>
    <scope>NUCLEOTIDE SEQUENCE [LARGE SCALE GENOMIC DNA]</scope>
    <source>
        <tissue evidence="1">Flushing bud</tissue>
    </source>
</reference>
<name>A0A101M0T2_PICGL</name>
<gene>
    <name evidence="1" type="ORF">ABT39_MTgene4170</name>
</gene>
<sequence>MFPYDGGMQLIPGFSLLCLLALRRRTHLSILIMLCEHLKN</sequence>
<organism evidence="1">
    <name type="scientific">Picea glauca</name>
    <name type="common">White spruce</name>
    <name type="synonym">Pinus glauca</name>
    <dbReference type="NCBI Taxonomy" id="3330"/>
    <lineage>
        <taxon>Eukaryota</taxon>
        <taxon>Viridiplantae</taxon>
        <taxon>Streptophyta</taxon>
        <taxon>Embryophyta</taxon>
        <taxon>Tracheophyta</taxon>
        <taxon>Spermatophyta</taxon>
        <taxon>Pinopsida</taxon>
        <taxon>Pinidae</taxon>
        <taxon>Conifers I</taxon>
        <taxon>Pinales</taxon>
        <taxon>Pinaceae</taxon>
        <taxon>Picea</taxon>
    </lineage>
</organism>
<protein>
    <submittedName>
        <fullName evidence="1">Uncharacterized protein</fullName>
    </submittedName>
</protein>
<dbReference type="AlphaFoldDB" id="A0A101M0T2"/>